<dbReference type="STRING" id="9305.ENSSHAP00000022262"/>
<feature type="repeat" description="WD" evidence="8">
    <location>
        <begin position="50"/>
        <end position="91"/>
    </location>
</feature>
<dbReference type="CDD" id="cd00200">
    <property type="entry name" value="WD40"/>
    <property type="match status" value="1"/>
</dbReference>
<dbReference type="PROSITE" id="PS50082">
    <property type="entry name" value="WD_REPEATS_2"/>
    <property type="match status" value="5"/>
</dbReference>
<keyword evidence="3" id="KW-0690">Ribosome biogenesis</keyword>
<dbReference type="PANTHER" id="PTHR46573:SF1">
    <property type="entry name" value="WD REPEAT, SAM AND U-BOX DOMAIN-CONTAINING PROTEIN 1"/>
    <property type="match status" value="1"/>
</dbReference>
<evidence type="ECO:0000256" key="1">
    <source>
        <dbReference type="ARBA" id="ARBA00004604"/>
    </source>
</evidence>
<dbReference type="PANTHER" id="PTHR46573">
    <property type="entry name" value="WD REPEAT, SAM AND U-BOX DOMAIN-CONTAINING PROTEIN 1"/>
    <property type="match status" value="1"/>
</dbReference>
<gene>
    <name evidence="11" type="primary">WDSUB1</name>
</gene>
<reference evidence="11 12" key="1">
    <citation type="journal article" date="2011" name="Proc. Natl. Acad. Sci. U.S.A.">
        <title>Genetic diversity and population structure of the endangered marsupial Sarcophilus harrisii (Tasmanian devil).</title>
        <authorList>
            <person name="Miller W."/>
            <person name="Hayes V.M."/>
            <person name="Ratan A."/>
            <person name="Petersen D.C."/>
            <person name="Wittekindt N.E."/>
            <person name="Miller J."/>
            <person name="Walenz B."/>
            <person name="Knight J."/>
            <person name="Qi J."/>
            <person name="Zhao F."/>
            <person name="Wang Q."/>
            <person name="Bedoya-Reina O.C."/>
            <person name="Katiyar N."/>
            <person name="Tomsho L.P."/>
            <person name="Kasson L.M."/>
            <person name="Hardie R.A."/>
            <person name="Woodbridge P."/>
            <person name="Tindall E.A."/>
            <person name="Bertelsen M.F."/>
            <person name="Dixon D."/>
            <person name="Pyecroft S."/>
            <person name="Helgen K.M."/>
            <person name="Lesk A.M."/>
            <person name="Pringle T.H."/>
            <person name="Patterson N."/>
            <person name="Zhang Y."/>
            <person name="Kreiss A."/>
            <person name="Woods G.M."/>
            <person name="Jones M.E."/>
            <person name="Schuster S.C."/>
        </authorList>
    </citation>
    <scope>NUCLEOTIDE SEQUENCE [LARGE SCALE GENOMIC DNA]</scope>
</reference>
<dbReference type="GeneTree" id="ENSGT00940000157230"/>
<dbReference type="InterPro" id="IPR052085">
    <property type="entry name" value="WD-SAM-U-box"/>
</dbReference>
<dbReference type="SMART" id="SM00504">
    <property type="entry name" value="Ubox"/>
    <property type="match status" value="1"/>
</dbReference>
<organism evidence="11 12">
    <name type="scientific">Sarcophilus harrisii</name>
    <name type="common">Tasmanian devil</name>
    <name type="synonym">Sarcophilus laniarius</name>
    <dbReference type="NCBI Taxonomy" id="9305"/>
    <lineage>
        <taxon>Eukaryota</taxon>
        <taxon>Metazoa</taxon>
        <taxon>Chordata</taxon>
        <taxon>Craniata</taxon>
        <taxon>Vertebrata</taxon>
        <taxon>Euteleostomi</taxon>
        <taxon>Mammalia</taxon>
        <taxon>Metatheria</taxon>
        <taxon>Dasyuromorphia</taxon>
        <taxon>Dasyuridae</taxon>
        <taxon>Sarcophilus</taxon>
    </lineage>
</organism>
<keyword evidence="12" id="KW-1185">Reference proteome</keyword>
<dbReference type="HOGENOM" id="CLU_038099_0_0_1"/>
<proteinExistence type="predicted"/>
<evidence type="ECO:0000259" key="10">
    <source>
        <dbReference type="PROSITE" id="PS51698"/>
    </source>
</evidence>
<reference evidence="11" key="3">
    <citation type="submission" date="2025-09" db="UniProtKB">
        <authorList>
            <consortium name="Ensembl"/>
        </authorList>
    </citation>
    <scope>IDENTIFICATION</scope>
</reference>
<dbReference type="PROSITE" id="PS00678">
    <property type="entry name" value="WD_REPEATS_1"/>
    <property type="match status" value="2"/>
</dbReference>
<dbReference type="Pfam" id="PF07647">
    <property type="entry name" value="SAM_2"/>
    <property type="match status" value="1"/>
</dbReference>
<feature type="repeat" description="WD" evidence="8">
    <location>
        <begin position="146"/>
        <end position="167"/>
    </location>
</feature>
<dbReference type="Pfam" id="PF00400">
    <property type="entry name" value="WD40"/>
    <property type="match status" value="3"/>
</dbReference>
<reference evidence="11" key="2">
    <citation type="submission" date="2025-08" db="UniProtKB">
        <authorList>
            <consortium name="Ensembl"/>
        </authorList>
    </citation>
    <scope>IDENTIFICATION</scope>
</reference>
<evidence type="ECO:0000256" key="4">
    <source>
        <dbReference type="ARBA" id="ARBA00022552"/>
    </source>
</evidence>
<dbReference type="SUPFAM" id="SSF57850">
    <property type="entry name" value="RING/U-box"/>
    <property type="match status" value="1"/>
</dbReference>
<dbReference type="Gene3D" id="1.10.150.50">
    <property type="entry name" value="Transcription Factor, Ets-1"/>
    <property type="match status" value="1"/>
</dbReference>
<evidence type="ECO:0000256" key="8">
    <source>
        <dbReference type="PROSITE-ProRule" id="PRU00221"/>
    </source>
</evidence>
<dbReference type="SMART" id="SM00454">
    <property type="entry name" value="SAM"/>
    <property type="match status" value="1"/>
</dbReference>
<dbReference type="PROSITE" id="PS50105">
    <property type="entry name" value="SAM_DOMAIN"/>
    <property type="match status" value="1"/>
</dbReference>
<name>G3X3K7_SARHA</name>
<dbReference type="InterPro" id="IPR036322">
    <property type="entry name" value="WD40_repeat_dom_sf"/>
</dbReference>
<evidence type="ECO:0000256" key="7">
    <source>
        <dbReference type="ARBA" id="ARBA00023242"/>
    </source>
</evidence>
<accession>G3X3K7</accession>
<keyword evidence="6" id="KW-0677">Repeat</keyword>
<protein>
    <recommendedName>
        <fullName evidence="2">WD repeat, SAM and U-box domain-containing protein 1</fullName>
    </recommendedName>
</protein>
<dbReference type="Pfam" id="PF23769">
    <property type="entry name" value="Beta-prop_WDR75_2nd"/>
    <property type="match status" value="1"/>
</dbReference>
<dbReference type="InterPro" id="IPR003613">
    <property type="entry name" value="Ubox_domain"/>
</dbReference>
<dbReference type="Proteomes" id="UP000007648">
    <property type="component" value="Unassembled WGS sequence"/>
</dbReference>
<dbReference type="InterPro" id="IPR019775">
    <property type="entry name" value="WD40_repeat_CS"/>
</dbReference>
<dbReference type="Gene3D" id="3.30.40.10">
    <property type="entry name" value="Zinc/RING finger domain, C3HC4 (zinc finger)"/>
    <property type="match status" value="1"/>
</dbReference>
<dbReference type="InterPro" id="IPR015943">
    <property type="entry name" value="WD40/YVTN_repeat-like_dom_sf"/>
</dbReference>
<feature type="domain" description="SAM" evidence="9">
    <location>
        <begin position="300"/>
        <end position="364"/>
    </location>
</feature>
<dbReference type="SMART" id="SM00320">
    <property type="entry name" value="WD40"/>
    <property type="match status" value="6"/>
</dbReference>
<dbReference type="Gene3D" id="2.130.10.10">
    <property type="entry name" value="YVTN repeat-like/Quinoprotein amine dehydrogenase"/>
    <property type="match status" value="3"/>
</dbReference>
<dbReference type="PROSITE" id="PS50294">
    <property type="entry name" value="WD_REPEATS_REGION"/>
    <property type="match status" value="4"/>
</dbReference>
<feature type="domain" description="U-box" evidence="10">
    <location>
        <begin position="371"/>
        <end position="444"/>
    </location>
</feature>
<dbReference type="SUPFAM" id="SSF50978">
    <property type="entry name" value="WD40 repeat-like"/>
    <property type="match status" value="1"/>
</dbReference>
<comment type="subcellular location">
    <subcellularLocation>
        <location evidence="1">Nucleus</location>
        <location evidence="1">Nucleolus</location>
    </subcellularLocation>
</comment>
<evidence type="ECO:0000313" key="11">
    <source>
        <dbReference type="Ensembl" id="ENSSHAP00000022262.2"/>
    </source>
</evidence>
<dbReference type="Pfam" id="PF04564">
    <property type="entry name" value="U-box"/>
    <property type="match status" value="1"/>
</dbReference>
<dbReference type="PROSITE" id="PS51698">
    <property type="entry name" value="U_BOX"/>
    <property type="match status" value="1"/>
</dbReference>
<dbReference type="eggNOG" id="KOG4155">
    <property type="taxonomic scope" value="Eukaryota"/>
</dbReference>
<feature type="repeat" description="WD" evidence="8">
    <location>
        <begin position="204"/>
        <end position="245"/>
    </location>
</feature>
<dbReference type="Ensembl" id="ENSSHAT00000022440.2">
    <property type="protein sequence ID" value="ENSSHAP00000022262.2"/>
    <property type="gene ID" value="ENSSHAG00000018839.2"/>
</dbReference>
<dbReference type="InterPro" id="IPR013761">
    <property type="entry name" value="SAM/pointed_sf"/>
</dbReference>
<dbReference type="CDD" id="cd16655">
    <property type="entry name" value="RING-Ubox_WDSUB1-like"/>
    <property type="match status" value="1"/>
</dbReference>
<dbReference type="GO" id="GO:0016567">
    <property type="term" value="P:protein ubiquitination"/>
    <property type="evidence" value="ECO:0007669"/>
    <property type="project" value="InterPro"/>
</dbReference>
<dbReference type="PRINTS" id="PR00320">
    <property type="entry name" value="GPROTEINBRPT"/>
</dbReference>
<evidence type="ECO:0000256" key="5">
    <source>
        <dbReference type="ARBA" id="ARBA00022574"/>
    </source>
</evidence>
<feature type="repeat" description="WD" evidence="8">
    <location>
        <begin position="93"/>
        <end position="134"/>
    </location>
</feature>
<feature type="repeat" description="WD" evidence="8">
    <location>
        <begin position="246"/>
        <end position="280"/>
    </location>
</feature>
<dbReference type="SUPFAM" id="SSF47769">
    <property type="entry name" value="SAM/Pointed domain"/>
    <property type="match status" value="1"/>
</dbReference>
<dbReference type="InterPro" id="IPR013083">
    <property type="entry name" value="Znf_RING/FYVE/PHD"/>
</dbReference>
<evidence type="ECO:0000313" key="12">
    <source>
        <dbReference type="Proteomes" id="UP000007648"/>
    </source>
</evidence>
<dbReference type="InterPro" id="IPR057644">
    <property type="entry name" value="Beta-prop_WDR75_2nd"/>
</dbReference>
<dbReference type="CDD" id="cd09505">
    <property type="entry name" value="SAM_WDSUB1"/>
    <property type="match status" value="1"/>
</dbReference>
<dbReference type="InterPro" id="IPR020472">
    <property type="entry name" value="WD40_PAC1"/>
</dbReference>
<dbReference type="AlphaFoldDB" id="G3X3K7"/>
<dbReference type="GO" id="GO:0004842">
    <property type="term" value="F:ubiquitin-protein transferase activity"/>
    <property type="evidence" value="ECO:0007669"/>
    <property type="project" value="InterPro"/>
</dbReference>
<sequence length="444" mass="49002">MVTLIHTLADHGDDVNCCSFSSSLLATCSLDKTLRLYSLNGFNELPYSPLKYHTYAVHCCCFSPSGHILASCSTDGTTVLWNTQTGLILAVLNQPSGSPVRVCRFSPDSTYLVSGAADGTVVSWNMQTHKLFRCGSVKDGSLVACAFSPNGSIFVTGSSCGDLTVWDDKMRCLYSEKAHDLGITCCDFSSQPISGFELKYKCTLSGHSAPVLSCAFSYDGQMLVSGSVDKSVIVYESNTGSILHTLTQHTRYVTTCAFAPNILLLATGSMDKTVNIWQFELKSHCQVRPGNEPKQFIEDWSEEEVSLWLCAQGLKDLVSIFKMNNIDGKELLSLTKESLTDDLKIESLGLRSKVLRKIEELKVKAESLSSGIPDEFLCPITRELMQDPVIASDGYSYEKEAIENWISKKKRTSPMTNLVLPSLILTPNRTLKMAIDRWLETHQK</sequence>
<keyword evidence="5 8" id="KW-0853">WD repeat</keyword>
<evidence type="ECO:0000259" key="9">
    <source>
        <dbReference type="PROSITE" id="PS50105"/>
    </source>
</evidence>
<dbReference type="InterPro" id="IPR001680">
    <property type="entry name" value="WD40_rpt"/>
</dbReference>
<evidence type="ECO:0000256" key="3">
    <source>
        <dbReference type="ARBA" id="ARBA00022517"/>
    </source>
</evidence>
<evidence type="ECO:0000256" key="6">
    <source>
        <dbReference type="ARBA" id="ARBA00022737"/>
    </source>
</evidence>
<keyword evidence="7" id="KW-0539">Nucleus</keyword>
<keyword evidence="4" id="KW-0698">rRNA processing</keyword>
<evidence type="ECO:0000256" key="2">
    <source>
        <dbReference type="ARBA" id="ARBA00020894"/>
    </source>
</evidence>
<dbReference type="InterPro" id="IPR001660">
    <property type="entry name" value="SAM"/>
</dbReference>